<evidence type="ECO:0000256" key="1">
    <source>
        <dbReference type="SAM" id="MobiDB-lite"/>
    </source>
</evidence>
<name>A0A5B7CPY8_PORTR</name>
<dbReference type="EMBL" id="VSRR010000134">
    <property type="protein sequence ID" value="MPC10861.1"/>
    <property type="molecule type" value="Genomic_DNA"/>
</dbReference>
<feature type="compositionally biased region" description="Gly residues" evidence="1">
    <location>
        <begin position="1"/>
        <end position="10"/>
    </location>
</feature>
<evidence type="ECO:0000313" key="2">
    <source>
        <dbReference type="EMBL" id="MPC10861.1"/>
    </source>
</evidence>
<feature type="region of interest" description="Disordered" evidence="1">
    <location>
        <begin position="1"/>
        <end position="27"/>
    </location>
</feature>
<dbReference type="AlphaFoldDB" id="A0A5B7CPY8"/>
<reference evidence="2 3" key="1">
    <citation type="submission" date="2019-05" db="EMBL/GenBank/DDBJ databases">
        <title>Another draft genome of Portunus trituberculatus and its Hox gene families provides insights of decapod evolution.</title>
        <authorList>
            <person name="Jeong J.-H."/>
            <person name="Song I."/>
            <person name="Kim S."/>
            <person name="Choi T."/>
            <person name="Kim D."/>
            <person name="Ryu S."/>
            <person name="Kim W."/>
        </authorList>
    </citation>
    <scope>NUCLEOTIDE SEQUENCE [LARGE SCALE GENOMIC DNA]</scope>
    <source>
        <tissue evidence="2">Muscle</tissue>
    </source>
</reference>
<evidence type="ECO:0000313" key="3">
    <source>
        <dbReference type="Proteomes" id="UP000324222"/>
    </source>
</evidence>
<accession>A0A5B7CPY8</accession>
<proteinExistence type="predicted"/>
<comment type="caution">
    <text evidence="2">The sequence shown here is derived from an EMBL/GenBank/DDBJ whole genome shotgun (WGS) entry which is preliminary data.</text>
</comment>
<gene>
    <name evidence="2" type="ORF">E2C01_003505</name>
</gene>
<keyword evidence="3" id="KW-1185">Reference proteome</keyword>
<protein>
    <submittedName>
        <fullName evidence="2">Uncharacterized protein</fullName>
    </submittedName>
</protein>
<dbReference type="Proteomes" id="UP000324222">
    <property type="component" value="Unassembled WGS sequence"/>
</dbReference>
<sequence>MASNGGGRTGSGQRMAPPWFEKQESEKSTVYFSRATSAAARLPSLNMPPKCPATTPAMSLSVAKTTRKSLTLKVKLDSIHRHETREN</sequence>
<organism evidence="2 3">
    <name type="scientific">Portunus trituberculatus</name>
    <name type="common">Swimming crab</name>
    <name type="synonym">Neptunus trituberculatus</name>
    <dbReference type="NCBI Taxonomy" id="210409"/>
    <lineage>
        <taxon>Eukaryota</taxon>
        <taxon>Metazoa</taxon>
        <taxon>Ecdysozoa</taxon>
        <taxon>Arthropoda</taxon>
        <taxon>Crustacea</taxon>
        <taxon>Multicrustacea</taxon>
        <taxon>Malacostraca</taxon>
        <taxon>Eumalacostraca</taxon>
        <taxon>Eucarida</taxon>
        <taxon>Decapoda</taxon>
        <taxon>Pleocyemata</taxon>
        <taxon>Brachyura</taxon>
        <taxon>Eubrachyura</taxon>
        <taxon>Portunoidea</taxon>
        <taxon>Portunidae</taxon>
        <taxon>Portuninae</taxon>
        <taxon>Portunus</taxon>
    </lineage>
</organism>